<evidence type="ECO:0000313" key="6">
    <source>
        <dbReference type="EMBL" id="GFH06808.1"/>
    </source>
</evidence>
<dbReference type="InterPro" id="IPR050361">
    <property type="entry name" value="MPP/UQCRC_Complex"/>
</dbReference>
<comment type="caution">
    <text evidence="6">The sequence shown here is derived from an EMBL/GenBank/DDBJ whole genome shotgun (WGS) entry which is preliminary data.</text>
</comment>
<keyword evidence="7" id="KW-1185">Reference proteome</keyword>
<comment type="similarity">
    <text evidence="2">Belongs to the peptidase M16 family.</text>
</comment>
<organism evidence="6 7">
    <name type="scientific">Haematococcus lacustris</name>
    <name type="common">Green alga</name>
    <name type="synonym">Haematococcus pluvialis</name>
    <dbReference type="NCBI Taxonomy" id="44745"/>
    <lineage>
        <taxon>Eukaryota</taxon>
        <taxon>Viridiplantae</taxon>
        <taxon>Chlorophyta</taxon>
        <taxon>core chlorophytes</taxon>
        <taxon>Chlorophyceae</taxon>
        <taxon>CS clade</taxon>
        <taxon>Chlamydomonadales</taxon>
        <taxon>Haematococcaceae</taxon>
        <taxon>Haematococcus</taxon>
    </lineage>
</organism>
<dbReference type="InterPro" id="IPR007863">
    <property type="entry name" value="Peptidase_M16_C"/>
</dbReference>
<evidence type="ECO:0000259" key="4">
    <source>
        <dbReference type="Pfam" id="PF00675"/>
    </source>
</evidence>
<evidence type="ECO:0000313" key="7">
    <source>
        <dbReference type="Proteomes" id="UP000485058"/>
    </source>
</evidence>
<feature type="domain" description="Peptidase M16 N-terminal" evidence="4">
    <location>
        <begin position="122"/>
        <end position="261"/>
    </location>
</feature>
<dbReference type="GO" id="GO:0005739">
    <property type="term" value="C:mitochondrion"/>
    <property type="evidence" value="ECO:0007669"/>
    <property type="project" value="TreeGrafter"/>
</dbReference>
<dbReference type="SUPFAM" id="SSF63411">
    <property type="entry name" value="LuxS/MPP-like metallohydrolase"/>
    <property type="match status" value="2"/>
</dbReference>
<proteinExistence type="inferred from homology"/>
<feature type="domain" description="Peptidase M16 C-terminal" evidence="5">
    <location>
        <begin position="270"/>
        <end position="439"/>
    </location>
</feature>
<evidence type="ECO:0000259" key="5">
    <source>
        <dbReference type="Pfam" id="PF05193"/>
    </source>
</evidence>
<dbReference type="InterPro" id="IPR011249">
    <property type="entry name" value="Metalloenz_LuxS/M16"/>
</dbReference>
<feature type="region of interest" description="Disordered" evidence="3">
    <location>
        <begin position="1"/>
        <end position="34"/>
    </location>
</feature>
<dbReference type="EMBL" id="BLLF01000057">
    <property type="protein sequence ID" value="GFH06808.1"/>
    <property type="molecule type" value="Genomic_DNA"/>
</dbReference>
<evidence type="ECO:0000256" key="2">
    <source>
        <dbReference type="ARBA" id="ARBA00007261"/>
    </source>
</evidence>
<sequence>MSSSPGEAAASSAAPHSQGGGAQQQNPEAGPHGVRLRRNAAAATVMAAVRDLQVRAHRAAAPQAPRIHRRQRVFTVRIGMRQLLQVLVCCMVLYQHFTWRRLVVLALTALALLVSGTKVTAIDTPGPVSTIAVAFEAGSAYETDATLGASRVLEQMAFKATSHRTTFRLTRELEKIGATVTAKAGRDHIVYAVSAVKMHTPEVVEMLMDATLNPRLTYWEVKEALITVKEQLRDAAKQPALVVTDVLHRAAYEGSLGQPLYPDASMVSGVSNDMLRSYLSSTFAAGHSVVAAAGVGLDEFTELANPMMTDEPGPAPSAKYSSGYLGSSLNVISPTSPVVYAALAFESKGGLSDPKGAAAAAVVKQLLDESRAVLPRTYRESEVYKSAAGFSHQYKDSGLVGMLASTAPAQLSQLVDAVCKKMEGLAKGVSEAQLKQAKQLAIGAYANQLASTVGMAKLMGPQLLLTGKFVPGDFAASVEALTAAEVAAYVSKALKSTPTYVTYGSLSCRVPRYDQILKRFG</sequence>
<dbReference type="Proteomes" id="UP000485058">
    <property type="component" value="Unassembled WGS sequence"/>
</dbReference>
<dbReference type="GO" id="GO:0046872">
    <property type="term" value="F:metal ion binding"/>
    <property type="evidence" value="ECO:0007669"/>
    <property type="project" value="InterPro"/>
</dbReference>
<dbReference type="Pfam" id="PF00675">
    <property type="entry name" value="Peptidase_M16"/>
    <property type="match status" value="1"/>
</dbReference>
<dbReference type="Gene3D" id="3.30.830.10">
    <property type="entry name" value="Metalloenzyme, LuxS/M16 peptidase-like"/>
    <property type="match status" value="2"/>
</dbReference>
<dbReference type="PANTHER" id="PTHR11851">
    <property type="entry name" value="METALLOPROTEASE"/>
    <property type="match status" value="1"/>
</dbReference>
<evidence type="ECO:0000256" key="3">
    <source>
        <dbReference type="SAM" id="MobiDB-lite"/>
    </source>
</evidence>
<dbReference type="InterPro" id="IPR011765">
    <property type="entry name" value="Pept_M16_N"/>
</dbReference>
<dbReference type="PANTHER" id="PTHR11851:SF49">
    <property type="entry name" value="MITOCHONDRIAL-PROCESSING PEPTIDASE SUBUNIT ALPHA"/>
    <property type="match status" value="1"/>
</dbReference>
<evidence type="ECO:0000256" key="1">
    <source>
        <dbReference type="ARBA" id="ARBA00002123"/>
    </source>
</evidence>
<dbReference type="AlphaFoldDB" id="A0A699YG22"/>
<name>A0A699YG22_HAELA</name>
<dbReference type="Pfam" id="PF05193">
    <property type="entry name" value="Peptidase_M16_C"/>
    <property type="match status" value="1"/>
</dbReference>
<protein>
    <submittedName>
        <fullName evidence="6">MPPA2 protein</fullName>
    </submittedName>
</protein>
<comment type="function">
    <text evidence="1">Substrate recognition and binding subunit of the essential mitochondrial processing protease (MPP), which cleaves the mitochondrial sequence off newly imported precursors proteins.</text>
</comment>
<reference evidence="6 7" key="1">
    <citation type="submission" date="2020-02" db="EMBL/GenBank/DDBJ databases">
        <title>Draft genome sequence of Haematococcus lacustris strain NIES-144.</title>
        <authorList>
            <person name="Morimoto D."/>
            <person name="Nakagawa S."/>
            <person name="Yoshida T."/>
            <person name="Sawayama S."/>
        </authorList>
    </citation>
    <scope>NUCLEOTIDE SEQUENCE [LARGE SCALE GENOMIC DNA]</scope>
    <source>
        <strain evidence="6 7">NIES-144</strain>
    </source>
</reference>
<gene>
    <name evidence="6" type="ORF">HaLaN_01507</name>
</gene>
<accession>A0A699YG22</accession>
<feature type="compositionally biased region" description="Low complexity" evidence="3">
    <location>
        <begin position="1"/>
        <end position="17"/>
    </location>
</feature>